<evidence type="ECO:0000256" key="1">
    <source>
        <dbReference type="SAM" id="MobiDB-lite"/>
    </source>
</evidence>
<organism evidence="2 3">
    <name type="scientific">Araneus ventricosus</name>
    <name type="common">Orbweaver spider</name>
    <name type="synonym">Epeira ventricosa</name>
    <dbReference type="NCBI Taxonomy" id="182803"/>
    <lineage>
        <taxon>Eukaryota</taxon>
        <taxon>Metazoa</taxon>
        <taxon>Ecdysozoa</taxon>
        <taxon>Arthropoda</taxon>
        <taxon>Chelicerata</taxon>
        <taxon>Arachnida</taxon>
        <taxon>Araneae</taxon>
        <taxon>Araneomorphae</taxon>
        <taxon>Entelegynae</taxon>
        <taxon>Araneoidea</taxon>
        <taxon>Araneidae</taxon>
        <taxon>Araneus</taxon>
    </lineage>
</organism>
<feature type="region of interest" description="Disordered" evidence="1">
    <location>
        <begin position="80"/>
        <end position="105"/>
    </location>
</feature>
<reference evidence="2 3" key="1">
    <citation type="journal article" date="2019" name="Sci. Rep.">
        <title>Orb-weaving spider Araneus ventricosus genome elucidates the spidroin gene catalogue.</title>
        <authorList>
            <person name="Kono N."/>
            <person name="Nakamura H."/>
            <person name="Ohtoshi R."/>
            <person name="Moran D.A.P."/>
            <person name="Shinohara A."/>
            <person name="Yoshida Y."/>
            <person name="Fujiwara M."/>
            <person name="Mori M."/>
            <person name="Tomita M."/>
            <person name="Arakawa K."/>
        </authorList>
    </citation>
    <scope>NUCLEOTIDE SEQUENCE [LARGE SCALE GENOMIC DNA]</scope>
</reference>
<dbReference type="AlphaFoldDB" id="A0A4Y2JQA5"/>
<keyword evidence="3" id="KW-1185">Reference proteome</keyword>
<sequence length="218" mass="24436">MLHCQPEKRKLTEKSVKISSKPLLSTHILATVKCDREPPTLRDPFPQPKECEPVPMNETETVTSVIPSSKDIDGFTTVKRRKNRSKKQSNCTTQSCEEENTGKQSKFWKTSPLQISSSTSMQINIARISTQEATGATVTNATDSIAVLSNTEPIPVDSVSTHNIDDEIVSSANEDTIKSLIRQLEKSQPFWKIDHQPELTHLKARHYNKDLKTTHLNG</sequence>
<dbReference type="Proteomes" id="UP000499080">
    <property type="component" value="Unassembled WGS sequence"/>
</dbReference>
<gene>
    <name evidence="2" type="ORF">AVEN_55992_1</name>
</gene>
<evidence type="ECO:0000313" key="2">
    <source>
        <dbReference type="EMBL" id="GBM91316.1"/>
    </source>
</evidence>
<name>A0A4Y2JQA5_ARAVE</name>
<dbReference type="EMBL" id="BGPR01003696">
    <property type="protein sequence ID" value="GBM91316.1"/>
    <property type="molecule type" value="Genomic_DNA"/>
</dbReference>
<comment type="caution">
    <text evidence="2">The sequence shown here is derived from an EMBL/GenBank/DDBJ whole genome shotgun (WGS) entry which is preliminary data.</text>
</comment>
<protein>
    <submittedName>
        <fullName evidence="2">Uncharacterized protein</fullName>
    </submittedName>
</protein>
<evidence type="ECO:0000313" key="3">
    <source>
        <dbReference type="Proteomes" id="UP000499080"/>
    </source>
</evidence>
<feature type="region of interest" description="Disordered" evidence="1">
    <location>
        <begin position="36"/>
        <end position="62"/>
    </location>
</feature>
<accession>A0A4Y2JQA5</accession>
<proteinExistence type="predicted"/>